<dbReference type="EMBL" id="JBHRXE010000012">
    <property type="protein sequence ID" value="MFC3568997.1"/>
    <property type="molecule type" value="Genomic_DNA"/>
</dbReference>
<feature type="signal peptide" evidence="1">
    <location>
        <begin position="1"/>
        <end position="17"/>
    </location>
</feature>
<dbReference type="Proteomes" id="UP001595596">
    <property type="component" value="Unassembled WGS sequence"/>
</dbReference>
<dbReference type="RefSeq" id="WP_289895315.1">
    <property type="nucleotide sequence ID" value="NZ_JBHRXE010000012.1"/>
</dbReference>
<organism evidence="2 3">
    <name type="scientific">Paracoccus simplex</name>
    <dbReference type="NCBI Taxonomy" id="2086346"/>
    <lineage>
        <taxon>Bacteria</taxon>
        <taxon>Pseudomonadati</taxon>
        <taxon>Pseudomonadota</taxon>
        <taxon>Alphaproteobacteria</taxon>
        <taxon>Rhodobacterales</taxon>
        <taxon>Paracoccaceae</taxon>
        <taxon>Paracoccus</taxon>
    </lineage>
</organism>
<proteinExistence type="predicted"/>
<name>A0ABV7RX21_9RHOB</name>
<dbReference type="InterPro" id="IPR021719">
    <property type="entry name" value="Prot_inh_I78"/>
</dbReference>
<accession>A0ABV7RX21</accession>
<gene>
    <name evidence="2" type="ORF">ACFOMP_05995</name>
</gene>
<keyword evidence="1" id="KW-0732">Signal</keyword>
<keyword evidence="3" id="KW-1185">Reference proteome</keyword>
<dbReference type="Pfam" id="PF11720">
    <property type="entry name" value="Inhibitor_I78"/>
    <property type="match status" value="1"/>
</dbReference>
<evidence type="ECO:0000313" key="3">
    <source>
        <dbReference type="Proteomes" id="UP001595596"/>
    </source>
</evidence>
<protein>
    <submittedName>
        <fullName evidence="2">I78 family peptidase inhibitor</fullName>
    </submittedName>
</protein>
<reference evidence="3" key="1">
    <citation type="journal article" date="2019" name="Int. J. Syst. Evol. Microbiol.">
        <title>The Global Catalogue of Microorganisms (GCM) 10K type strain sequencing project: providing services to taxonomists for standard genome sequencing and annotation.</title>
        <authorList>
            <consortium name="The Broad Institute Genomics Platform"/>
            <consortium name="The Broad Institute Genome Sequencing Center for Infectious Disease"/>
            <person name="Wu L."/>
            <person name="Ma J."/>
        </authorList>
    </citation>
    <scope>NUCLEOTIDE SEQUENCE [LARGE SCALE GENOMIC DNA]</scope>
    <source>
        <strain evidence="3">VKM B-3226</strain>
    </source>
</reference>
<dbReference type="Gene3D" id="3.30.10.10">
    <property type="entry name" value="Trypsin Inhibitor V, subunit A"/>
    <property type="match status" value="1"/>
</dbReference>
<evidence type="ECO:0000313" key="2">
    <source>
        <dbReference type="EMBL" id="MFC3568997.1"/>
    </source>
</evidence>
<feature type="chain" id="PRO_5045141023" evidence="1">
    <location>
        <begin position="18"/>
        <end position="96"/>
    </location>
</feature>
<dbReference type="PROSITE" id="PS51257">
    <property type="entry name" value="PROKAR_LIPOPROTEIN"/>
    <property type="match status" value="1"/>
</dbReference>
<evidence type="ECO:0000256" key="1">
    <source>
        <dbReference type="SAM" id="SignalP"/>
    </source>
</evidence>
<comment type="caution">
    <text evidence="2">The sequence shown here is derived from an EMBL/GenBank/DDBJ whole genome shotgun (WGS) entry which is preliminary data.</text>
</comment>
<sequence>MKPILPVVMLAPLLAAACVPESTAPEPAAPPAIADDSCGASRYLPLIGQTGPTISVPANTPYRSYKTGDPVTMDYNPARLNFEHDKTGKLVRVSCG</sequence>